<proteinExistence type="predicted"/>
<gene>
    <name evidence="2" type="ORF">ElyMa_002131500</name>
</gene>
<dbReference type="Proteomes" id="UP000762676">
    <property type="component" value="Unassembled WGS sequence"/>
</dbReference>
<evidence type="ECO:0000256" key="1">
    <source>
        <dbReference type="SAM" id="MobiDB-lite"/>
    </source>
</evidence>
<accession>A0AAV4FIS5</accession>
<dbReference type="EMBL" id="BMAT01004419">
    <property type="protein sequence ID" value="GFR73168.1"/>
    <property type="molecule type" value="Genomic_DNA"/>
</dbReference>
<organism evidence="2 3">
    <name type="scientific">Elysia marginata</name>
    <dbReference type="NCBI Taxonomy" id="1093978"/>
    <lineage>
        <taxon>Eukaryota</taxon>
        <taxon>Metazoa</taxon>
        <taxon>Spiralia</taxon>
        <taxon>Lophotrochozoa</taxon>
        <taxon>Mollusca</taxon>
        <taxon>Gastropoda</taxon>
        <taxon>Heterobranchia</taxon>
        <taxon>Euthyneura</taxon>
        <taxon>Panpulmonata</taxon>
        <taxon>Sacoglossa</taxon>
        <taxon>Placobranchoidea</taxon>
        <taxon>Plakobranchidae</taxon>
        <taxon>Elysia</taxon>
    </lineage>
</organism>
<sequence length="92" mass="9952">MPTLRSGLVTETPMPTFDGEPIPGHYNFLRHQLTISNQLSTHGIEQRFCGTPGKTLDSAELDRAEGGRSAGGTTKTDGQMRQPPDTDGSRQP</sequence>
<comment type="caution">
    <text evidence="2">The sequence shown here is derived from an EMBL/GenBank/DDBJ whole genome shotgun (WGS) entry which is preliminary data.</text>
</comment>
<reference evidence="2 3" key="1">
    <citation type="journal article" date="2021" name="Elife">
        <title>Chloroplast acquisition without the gene transfer in kleptoplastic sea slugs, Plakobranchus ocellatus.</title>
        <authorList>
            <person name="Maeda T."/>
            <person name="Takahashi S."/>
            <person name="Yoshida T."/>
            <person name="Shimamura S."/>
            <person name="Takaki Y."/>
            <person name="Nagai Y."/>
            <person name="Toyoda A."/>
            <person name="Suzuki Y."/>
            <person name="Arimoto A."/>
            <person name="Ishii H."/>
            <person name="Satoh N."/>
            <person name="Nishiyama T."/>
            <person name="Hasebe M."/>
            <person name="Maruyama T."/>
            <person name="Minagawa J."/>
            <person name="Obokata J."/>
            <person name="Shigenobu S."/>
        </authorList>
    </citation>
    <scope>NUCLEOTIDE SEQUENCE [LARGE SCALE GENOMIC DNA]</scope>
</reference>
<dbReference type="AlphaFoldDB" id="A0AAV4FIS5"/>
<protein>
    <submittedName>
        <fullName evidence="2">Uncharacterized protein</fullName>
    </submittedName>
</protein>
<evidence type="ECO:0000313" key="2">
    <source>
        <dbReference type="EMBL" id="GFR73168.1"/>
    </source>
</evidence>
<feature type="region of interest" description="Disordered" evidence="1">
    <location>
        <begin position="51"/>
        <end position="92"/>
    </location>
</feature>
<evidence type="ECO:0000313" key="3">
    <source>
        <dbReference type="Proteomes" id="UP000762676"/>
    </source>
</evidence>
<name>A0AAV4FIS5_9GAST</name>
<keyword evidence="3" id="KW-1185">Reference proteome</keyword>